<feature type="region of interest" description="Disordered" evidence="1">
    <location>
        <begin position="69"/>
        <end position="96"/>
    </location>
</feature>
<evidence type="ECO:0000313" key="2">
    <source>
        <dbReference type="EMBL" id="KFH15296.1"/>
    </source>
</evidence>
<feature type="compositionally biased region" description="Basic and acidic residues" evidence="1">
    <location>
        <begin position="493"/>
        <end position="518"/>
    </location>
</feature>
<accession>A0A086QRR4</accession>
<dbReference type="Proteomes" id="UP000028821">
    <property type="component" value="Unassembled WGS sequence"/>
</dbReference>
<feature type="compositionally biased region" description="Basic and acidic residues" evidence="1">
    <location>
        <begin position="1372"/>
        <end position="1384"/>
    </location>
</feature>
<feature type="region of interest" description="Disordered" evidence="1">
    <location>
        <begin position="1204"/>
        <end position="1333"/>
    </location>
</feature>
<gene>
    <name evidence="2" type="ORF">TGMAS_260840</name>
</gene>
<feature type="compositionally biased region" description="Acidic residues" evidence="1">
    <location>
        <begin position="1120"/>
        <end position="1129"/>
    </location>
</feature>
<feature type="compositionally biased region" description="Basic and acidic residues" evidence="1">
    <location>
        <begin position="389"/>
        <end position="434"/>
    </location>
</feature>
<dbReference type="OrthoDB" id="332108at2759"/>
<feature type="region of interest" description="Disordered" evidence="1">
    <location>
        <begin position="1455"/>
        <end position="1490"/>
    </location>
</feature>
<feature type="region of interest" description="Disordered" evidence="1">
    <location>
        <begin position="832"/>
        <end position="871"/>
    </location>
</feature>
<feature type="compositionally biased region" description="Polar residues" evidence="1">
    <location>
        <begin position="731"/>
        <end position="743"/>
    </location>
</feature>
<dbReference type="EMBL" id="AEXC02000938">
    <property type="protein sequence ID" value="KFH15296.1"/>
    <property type="molecule type" value="Genomic_DNA"/>
</dbReference>
<feature type="region of interest" description="Disordered" evidence="1">
    <location>
        <begin position="731"/>
        <end position="751"/>
    </location>
</feature>
<organism evidence="2 3">
    <name type="scientific">Toxoplasma gondii MAS</name>
    <dbReference type="NCBI Taxonomy" id="943118"/>
    <lineage>
        <taxon>Eukaryota</taxon>
        <taxon>Sar</taxon>
        <taxon>Alveolata</taxon>
        <taxon>Apicomplexa</taxon>
        <taxon>Conoidasida</taxon>
        <taxon>Coccidia</taxon>
        <taxon>Eucoccidiorida</taxon>
        <taxon>Eimeriorina</taxon>
        <taxon>Sarcocystidae</taxon>
        <taxon>Toxoplasma</taxon>
    </lineage>
</organism>
<proteinExistence type="predicted"/>
<protein>
    <recommendedName>
        <fullName evidence="4">RAP domain-containing protein</fullName>
    </recommendedName>
</protein>
<sequence>MVTFLLGGTRAVRPADPRPSAFSAGRCLSGIRRREVASQRSEKRGVAAIFSSESRSSSPSRFFATCDSSRSPTLLSSSSSSSASLSSSTSSSSWSSSLSSSSFSSLSTCSSLSSSSSPLSSSPSLPLPHSVVSGFRLCLLGVPVAPSPCVPLHGSSGVCAAPWGVCAARSPAFSATARRNLFSQRSAGLKIPRLSRVYTMTPRELRNAIADCARRQIRMKELWDAFLYRAVVLRAELRPEHIATIFRSLATVQKPVLSFVDYMLEDVRFRLHMFRLQDISLLLSALARLEVRDDLLLQALLPILLKRISPASPPKDFALVMHAFVRMQGPQIDLVGSRVVASLAGRVETLEQPQTIALLLFAFAEHAKKQVQREALEREVARASVEVETGEKHEGFAEKAQREGQGDRCRLADNEDKGETHREREGEREREQEEDRRIRIPFRMFIESLLEQTGKQLRGFRARDCVHTLAAVASLAECNRRIREEALQSEEDAACRDEEREREGDFEGGGKPRPDKGGSEAWDVGCLPPSLLEDVLWRVHKRLQEVKFELQSRDAVLLFRGVHTLQAECGEFTAKKEELIKQPRQLEAETASSEVSSDWKDKKKRRQPLLDRLKNLVVREVTHRAGDLEAMEALELLRILASENQQCHPGLEAALCVRLSDALASFSSPFYKPPVELHRALHQLSDVFLRLFSAAKPHFPPSFSPAASSSPAFSSNSPRISLASTQASCDGQLTNAPSVSSETGEGPECLRQPESVGRSYRFVGAISACFFKLLHKQREMKLTPQTAASVTWALGVFHIRDPHWASTLKHRRASVVSCFTSQCLLPSSCDASSSSSPSSSLSSSLCKPSFSSSSPSPSKDDASGTSSADASPFSVVSEEEESLHAFLSGAQTLSKLANGLALLGMGDVADELGIFPLLSTVETFRDIELPLSILMAAAIFDLTRRPATLANSLLLPAAQAIYDQRTALPPSYYPSLRFISMSTLPSAWPAPLQNFYANPGASAAVSPAGPPSVSSCHWISPHISRVATHDMLLRTAFIQSEKLRKSSRGRGALVHQSQHFDAVVGRFLSKSRVASLLYKPWESVVWPGEAHAMQGGESGGSQQDAGRSRARFREAAGDPAAEEDNEWGDEVTHEAETGSDADTGQGSVEEEDCLVVFPERVRKELMSWRGVGVSCEVPVGPFLVPFAVDLVSLGAHLKRFPLSAAKASPRAEEEGQAEENEGAQREERSGQTKETKDEVRATGDGEEGGEEGTETAKDAAGLSVLRSEEKNASAGKGETLAVSRKESERRESCWTDHKDADDSGEDGVRTSEGTLKENVAHGEDSGDGTRPNPRTHVLLDLLWRDFDFYMEPHHASVPSSAPADAAAASHAANERNPDSHERDLSSPQRPPFPRNKSPMLCAGKFAELNALRRQGWHVACISETTWLALEEKQRRGEGTREDMKRYILSCIASLGKQKEKKRSSASERETSANEGNGAETTGCKNPPPKL</sequence>
<feature type="region of interest" description="Disordered" evidence="1">
    <location>
        <begin position="1092"/>
        <end position="1151"/>
    </location>
</feature>
<evidence type="ECO:0000313" key="3">
    <source>
        <dbReference type="Proteomes" id="UP000028821"/>
    </source>
</evidence>
<comment type="caution">
    <text evidence="2">The sequence shown here is derived from an EMBL/GenBank/DDBJ whole genome shotgun (WGS) entry which is preliminary data.</text>
</comment>
<feature type="compositionally biased region" description="Basic and acidic residues" evidence="1">
    <location>
        <begin position="1222"/>
        <end position="1243"/>
    </location>
</feature>
<dbReference type="VEuPathDB" id="ToxoDB:TGMAS_260840"/>
<feature type="compositionally biased region" description="Basic and acidic residues" evidence="1">
    <location>
        <begin position="1283"/>
        <end position="1324"/>
    </location>
</feature>
<feature type="compositionally biased region" description="Acidic residues" evidence="1">
    <location>
        <begin position="1244"/>
        <end position="1253"/>
    </location>
</feature>
<feature type="compositionally biased region" description="Low complexity" evidence="1">
    <location>
        <begin position="1355"/>
        <end position="1371"/>
    </location>
</feature>
<evidence type="ECO:0000256" key="1">
    <source>
        <dbReference type="SAM" id="MobiDB-lite"/>
    </source>
</evidence>
<feature type="region of interest" description="Disordered" evidence="1">
    <location>
        <begin position="489"/>
        <end position="522"/>
    </location>
</feature>
<evidence type="ECO:0008006" key="4">
    <source>
        <dbReference type="Google" id="ProtNLM"/>
    </source>
</evidence>
<reference evidence="2 3" key="1">
    <citation type="submission" date="2014-04" db="EMBL/GenBank/DDBJ databases">
        <authorList>
            <person name="Sibley D."/>
            <person name="Venepally P."/>
            <person name="Karamycheva S."/>
            <person name="Hadjithomas M."/>
            <person name="Khan A."/>
            <person name="Brunk B."/>
            <person name="Roos D."/>
            <person name="Caler E."/>
            <person name="Lorenzi H."/>
        </authorList>
    </citation>
    <scope>NUCLEOTIDE SEQUENCE [LARGE SCALE GENOMIC DNA]</scope>
    <source>
        <strain evidence="2 3">MAS</strain>
    </source>
</reference>
<name>A0A086QRR4_TOXGO</name>
<feature type="region of interest" description="Disordered" evidence="1">
    <location>
        <begin position="387"/>
        <end position="434"/>
    </location>
</feature>
<feature type="region of interest" description="Disordered" evidence="1">
    <location>
        <begin position="1354"/>
        <end position="1398"/>
    </location>
</feature>
<feature type="compositionally biased region" description="Polar residues" evidence="1">
    <location>
        <begin position="1472"/>
        <end position="1483"/>
    </location>
</feature>
<feature type="compositionally biased region" description="Basic and acidic residues" evidence="1">
    <location>
        <begin position="1462"/>
        <end position="1471"/>
    </location>
</feature>